<gene>
    <name evidence="2" type="ORF">AVDCRST_MAG26-3268</name>
</gene>
<organism evidence="2">
    <name type="scientific">uncultured Chloroflexia bacterium</name>
    <dbReference type="NCBI Taxonomy" id="1672391"/>
    <lineage>
        <taxon>Bacteria</taxon>
        <taxon>Bacillati</taxon>
        <taxon>Chloroflexota</taxon>
        <taxon>Chloroflexia</taxon>
        <taxon>environmental samples</taxon>
    </lineage>
</organism>
<evidence type="ECO:0000313" key="2">
    <source>
        <dbReference type="EMBL" id="CAA9279488.1"/>
    </source>
</evidence>
<reference evidence="2" key="1">
    <citation type="submission" date="2020-02" db="EMBL/GenBank/DDBJ databases">
        <authorList>
            <person name="Meier V. D."/>
        </authorList>
    </citation>
    <scope>NUCLEOTIDE SEQUENCE</scope>
    <source>
        <strain evidence="2">AVDCRST_MAG26</strain>
    </source>
</reference>
<evidence type="ECO:0000256" key="1">
    <source>
        <dbReference type="SAM" id="MobiDB-lite"/>
    </source>
</evidence>
<accession>A0A6J4JHW6</accession>
<feature type="region of interest" description="Disordered" evidence="1">
    <location>
        <begin position="1"/>
        <end position="44"/>
    </location>
</feature>
<feature type="non-terminal residue" evidence="2">
    <location>
        <position position="1"/>
    </location>
</feature>
<dbReference type="EMBL" id="CADCTK010000759">
    <property type="protein sequence ID" value="CAA9279488.1"/>
    <property type="molecule type" value="Genomic_DNA"/>
</dbReference>
<protein>
    <submittedName>
        <fullName evidence="2">LSU ribosomal protein L34p</fullName>
    </submittedName>
</protein>
<proteinExistence type="predicted"/>
<name>A0A6J4JHW6_9CHLR</name>
<keyword evidence="2" id="KW-0687">Ribonucleoprotein</keyword>
<dbReference type="AlphaFoldDB" id="A0A6J4JHW6"/>
<feature type="non-terminal residue" evidence="2">
    <location>
        <position position="44"/>
    </location>
</feature>
<sequence length="44" mass="4699">EAHLPAEQSCAQAASRLPGPQGDRRRTQDPGRPPRARPQVAVGL</sequence>
<keyword evidence="2" id="KW-0689">Ribosomal protein</keyword>
<dbReference type="GO" id="GO:0005840">
    <property type="term" value="C:ribosome"/>
    <property type="evidence" value="ECO:0007669"/>
    <property type="project" value="UniProtKB-KW"/>
</dbReference>